<protein>
    <submittedName>
        <fullName evidence="6">Cytochrome P450 2J2-like</fullName>
    </submittedName>
</protein>
<dbReference type="GO" id="GO:0020037">
    <property type="term" value="F:heme binding"/>
    <property type="evidence" value="ECO:0007669"/>
    <property type="project" value="InterPro"/>
</dbReference>
<dbReference type="AlphaFoldDB" id="A0A6I9NRB4"/>
<dbReference type="PANTHER" id="PTHR24300">
    <property type="entry name" value="CYTOCHROME P450 508A4-RELATED"/>
    <property type="match status" value="1"/>
</dbReference>
<dbReference type="RefSeq" id="XP_010777508.1">
    <property type="nucleotide sequence ID" value="XM_010779206.1"/>
</dbReference>
<dbReference type="PANTHER" id="PTHR24300:SF177">
    <property type="entry name" value="CYTOCHROME P450 2J2"/>
    <property type="match status" value="1"/>
</dbReference>
<evidence type="ECO:0000313" key="6">
    <source>
        <dbReference type="RefSeq" id="XP_010777508.1"/>
    </source>
</evidence>
<gene>
    <name evidence="6" type="primary">LOC104952391</name>
</gene>
<dbReference type="SUPFAM" id="SSF48264">
    <property type="entry name" value="Cytochrome P450"/>
    <property type="match status" value="1"/>
</dbReference>
<evidence type="ECO:0000256" key="2">
    <source>
        <dbReference type="ARBA" id="ARBA00010617"/>
    </source>
</evidence>
<dbReference type="Proteomes" id="UP000504611">
    <property type="component" value="Unplaced"/>
</dbReference>
<dbReference type="InterPro" id="IPR002401">
    <property type="entry name" value="Cyt_P450_E_grp-I"/>
</dbReference>
<comment type="cofactor">
    <cofactor evidence="1">
        <name>heme</name>
        <dbReference type="ChEBI" id="CHEBI:30413"/>
    </cofactor>
</comment>
<dbReference type="InterPro" id="IPR036396">
    <property type="entry name" value="Cyt_P450_sf"/>
</dbReference>
<feature type="non-terminal residue" evidence="6">
    <location>
        <position position="168"/>
    </location>
</feature>
<evidence type="ECO:0000256" key="3">
    <source>
        <dbReference type="ARBA" id="ARBA00022723"/>
    </source>
</evidence>
<dbReference type="Pfam" id="PF00067">
    <property type="entry name" value="p450"/>
    <property type="match status" value="1"/>
</dbReference>
<evidence type="ECO:0000256" key="4">
    <source>
        <dbReference type="ARBA" id="ARBA00023004"/>
    </source>
</evidence>
<dbReference type="PRINTS" id="PR00463">
    <property type="entry name" value="EP450I"/>
</dbReference>
<dbReference type="GeneID" id="104952391"/>
<reference evidence="6" key="1">
    <citation type="submission" date="2025-08" db="UniProtKB">
        <authorList>
            <consortium name="RefSeq"/>
        </authorList>
    </citation>
    <scope>IDENTIFICATION</scope>
    <source>
        <tissue evidence="6">Muscle</tissue>
    </source>
</reference>
<dbReference type="OrthoDB" id="2789670at2759"/>
<keyword evidence="3" id="KW-0479">Metal-binding</keyword>
<name>A0A6I9NRB4_9TELE</name>
<sequence>KPFNPHLFINNAVSNIICSVAFGQRFEYSKKKFMLLMELFGKSLQIQASIWAQLFNTFPRLMRRLPRPHQTVQHMLNDVKDFIRVEIKKHKQNWDPSDTRDYIDCFLNEINMGKVQAEDAFHDENLVMCVMVMDLFVAGSETTSTTLCWGFLYMAKYPEMQGKSQHIF</sequence>
<organism evidence="5 6">
    <name type="scientific">Notothenia coriiceps</name>
    <name type="common">black rockcod</name>
    <dbReference type="NCBI Taxonomy" id="8208"/>
    <lineage>
        <taxon>Eukaryota</taxon>
        <taxon>Metazoa</taxon>
        <taxon>Chordata</taxon>
        <taxon>Craniata</taxon>
        <taxon>Vertebrata</taxon>
        <taxon>Euteleostomi</taxon>
        <taxon>Actinopterygii</taxon>
        <taxon>Neopterygii</taxon>
        <taxon>Teleostei</taxon>
        <taxon>Neoteleostei</taxon>
        <taxon>Acanthomorphata</taxon>
        <taxon>Eupercaria</taxon>
        <taxon>Perciformes</taxon>
        <taxon>Notothenioidei</taxon>
        <taxon>Nototheniidae</taxon>
        <taxon>Notothenia</taxon>
    </lineage>
</organism>
<dbReference type="InterPro" id="IPR050182">
    <property type="entry name" value="Cytochrome_P450_fam2"/>
</dbReference>
<dbReference type="GO" id="GO:0005737">
    <property type="term" value="C:cytoplasm"/>
    <property type="evidence" value="ECO:0007669"/>
    <property type="project" value="TreeGrafter"/>
</dbReference>
<dbReference type="GO" id="GO:0006805">
    <property type="term" value="P:xenobiotic metabolic process"/>
    <property type="evidence" value="ECO:0007669"/>
    <property type="project" value="TreeGrafter"/>
</dbReference>
<dbReference type="GO" id="GO:0006082">
    <property type="term" value="P:organic acid metabolic process"/>
    <property type="evidence" value="ECO:0007669"/>
    <property type="project" value="TreeGrafter"/>
</dbReference>
<comment type="similarity">
    <text evidence="2">Belongs to the cytochrome P450 family.</text>
</comment>
<dbReference type="KEGG" id="ncc:104952391"/>
<feature type="non-terminal residue" evidence="6">
    <location>
        <position position="1"/>
    </location>
</feature>
<evidence type="ECO:0000256" key="1">
    <source>
        <dbReference type="ARBA" id="ARBA00001971"/>
    </source>
</evidence>
<proteinExistence type="inferred from homology"/>
<dbReference type="InterPro" id="IPR001128">
    <property type="entry name" value="Cyt_P450"/>
</dbReference>
<dbReference type="Gene3D" id="1.10.630.10">
    <property type="entry name" value="Cytochrome P450"/>
    <property type="match status" value="1"/>
</dbReference>
<evidence type="ECO:0000313" key="5">
    <source>
        <dbReference type="Proteomes" id="UP000504611"/>
    </source>
</evidence>
<dbReference type="GO" id="GO:0016712">
    <property type="term" value="F:oxidoreductase activity, acting on paired donors, with incorporation or reduction of molecular oxygen, reduced flavin or flavoprotein as one donor, and incorporation of one atom of oxygen"/>
    <property type="evidence" value="ECO:0007669"/>
    <property type="project" value="TreeGrafter"/>
</dbReference>
<keyword evidence="4" id="KW-0408">Iron</keyword>
<accession>A0A6I9NRB4</accession>
<dbReference type="GO" id="GO:0005506">
    <property type="term" value="F:iron ion binding"/>
    <property type="evidence" value="ECO:0007669"/>
    <property type="project" value="InterPro"/>
</dbReference>
<keyword evidence="5" id="KW-1185">Reference proteome</keyword>